<dbReference type="Proteomes" id="UP001066276">
    <property type="component" value="Chromosome 3_1"/>
</dbReference>
<sequence length="102" mass="10220">MGAPAPGPSGGLAEAPELKLAGEDFPCLVDSQVRAPQGTAGWRKRAPTPGPGGSPAGAPEPKLAGEATPGTCGLTGLGPKGYGRLEEGSARPMNWWCPCWGP</sequence>
<keyword evidence="3" id="KW-1185">Reference proteome</keyword>
<protein>
    <submittedName>
        <fullName evidence="2">Uncharacterized protein</fullName>
    </submittedName>
</protein>
<gene>
    <name evidence="2" type="ORF">NDU88_003661</name>
</gene>
<evidence type="ECO:0000256" key="1">
    <source>
        <dbReference type="SAM" id="MobiDB-lite"/>
    </source>
</evidence>
<proteinExistence type="predicted"/>
<comment type="caution">
    <text evidence="2">The sequence shown here is derived from an EMBL/GenBank/DDBJ whole genome shotgun (WGS) entry which is preliminary data.</text>
</comment>
<accession>A0AAV7UF04</accession>
<reference evidence="2" key="1">
    <citation type="journal article" date="2022" name="bioRxiv">
        <title>Sequencing and chromosome-scale assembly of the giantPleurodeles waltlgenome.</title>
        <authorList>
            <person name="Brown T."/>
            <person name="Elewa A."/>
            <person name="Iarovenko S."/>
            <person name="Subramanian E."/>
            <person name="Araus A.J."/>
            <person name="Petzold A."/>
            <person name="Susuki M."/>
            <person name="Suzuki K.-i.T."/>
            <person name="Hayashi T."/>
            <person name="Toyoda A."/>
            <person name="Oliveira C."/>
            <person name="Osipova E."/>
            <person name="Leigh N.D."/>
            <person name="Simon A."/>
            <person name="Yun M.H."/>
        </authorList>
    </citation>
    <scope>NUCLEOTIDE SEQUENCE</scope>
    <source>
        <strain evidence="2">20211129_DDA</strain>
        <tissue evidence="2">Liver</tissue>
    </source>
</reference>
<name>A0AAV7UF04_PLEWA</name>
<evidence type="ECO:0000313" key="2">
    <source>
        <dbReference type="EMBL" id="KAJ1186881.1"/>
    </source>
</evidence>
<dbReference type="EMBL" id="JANPWB010000005">
    <property type="protein sequence ID" value="KAJ1186881.1"/>
    <property type="molecule type" value="Genomic_DNA"/>
</dbReference>
<evidence type="ECO:0000313" key="3">
    <source>
        <dbReference type="Proteomes" id="UP001066276"/>
    </source>
</evidence>
<organism evidence="2 3">
    <name type="scientific">Pleurodeles waltl</name>
    <name type="common">Iberian ribbed newt</name>
    <dbReference type="NCBI Taxonomy" id="8319"/>
    <lineage>
        <taxon>Eukaryota</taxon>
        <taxon>Metazoa</taxon>
        <taxon>Chordata</taxon>
        <taxon>Craniata</taxon>
        <taxon>Vertebrata</taxon>
        <taxon>Euteleostomi</taxon>
        <taxon>Amphibia</taxon>
        <taxon>Batrachia</taxon>
        <taxon>Caudata</taxon>
        <taxon>Salamandroidea</taxon>
        <taxon>Salamandridae</taxon>
        <taxon>Pleurodelinae</taxon>
        <taxon>Pleurodeles</taxon>
    </lineage>
</organism>
<dbReference type="AlphaFoldDB" id="A0AAV7UF04"/>
<feature type="region of interest" description="Disordered" evidence="1">
    <location>
        <begin position="33"/>
        <end position="76"/>
    </location>
</feature>